<evidence type="ECO:0000256" key="1">
    <source>
        <dbReference type="ARBA" id="ARBA00022737"/>
    </source>
</evidence>
<keyword evidence="1" id="KW-0677">Repeat</keyword>
<dbReference type="InterPro" id="IPR003410">
    <property type="entry name" value="HYR_dom"/>
</dbReference>
<feature type="chain" id="PRO_5029522073" evidence="2">
    <location>
        <begin position="22"/>
        <end position="303"/>
    </location>
</feature>
<sequence>MNKFLLLNLLFMLLGSINLNAQSGIFESYAIVDSGFGNNYYDLNPHTQTPNFDFNGTNLGTFQSTDTFILNGGQNNIFKCGSDDVTSGWLHYRIFPSGIPSGTFLSIDLSSNVQNFPGAACGGTGDNQSWSTTNANINVLSGLTSGIDYSIEVYTTADFSVGGTPNPFPHTVNNGGANFSATFRVDNPPTVSCTNYTAQLDNSGNASITAANVDGGSSDDFGIVSMTVSPNTFNCSNIGSNTVTLTVTDTNGQTDTCTATVTVEDNIDPTTPTLTDITGECSTTATAPTTSDNCSGTLTGTTT</sequence>
<accession>A0A7K1GHT8</accession>
<name>A0A7K1GHT8_9FLAO</name>
<dbReference type="RefSeq" id="WP_155089624.1">
    <property type="nucleotide sequence ID" value="NZ_WJYA01000006.1"/>
</dbReference>
<protein>
    <submittedName>
        <fullName evidence="4">HYR domain-containing protein</fullName>
    </submittedName>
</protein>
<dbReference type="EMBL" id="WJYA01000006">
    <property type="protein sequence ID" value="MTE27609.1"/>
    <property type="molecule type" value="Genomic_DNA"/>
</dbReference>
<dbReference type="AlphaFoldDB" id="A0A7K1GHT8"/>
<comment type="caution">
    <text evidence="4">The sequence shown here is derived from an EMBL/GenBank/DDBJ whole genome shotgun (WGS) entry which is preliminary data.</text>
</comment>
<proteinExistence type="predicted"/>
<dbReference type="Gene3D" id="2.60.40.10">
    <property type="entry name" value="Immunoglobulins"/>
    <property type="match status" value="1"/>
</dbReference>
<feature type="domain" description="HYR" evidence="3">
    <location>
        <begin position="187"/>
        <end position="263"/>
    </location>
</feature>
<dbReference type="InterPro" id="IPR013783">
    <property type="entry name" value="Ig-like_fold"/>
</dbReference>
<gene>
    <name evidence="4" type="ORF">F1003_11760</name>
</gene>
<evidence type="ECO:0000313" key="5">
    <source>
        <dbReference type="Proteomes" id="UP000447545"/>
    </source>
</evidence>
<feature type="signal peptide" evidence="2">
    <location>
        <begin position="1"/>
        <end position="21"/>
    </location>
</feature>
<reference evidence="4 5" key="1">
    <citation type="submission" date="2019-11" db="EMBL/GenBank/DDBJ databases">
        <title>Winogradskyella ouciana sp. nov., isolated from the hadal seawater of the Mariana Trench.</title>
        <authorList>
            <person name="Liu R."/>
        </authorList>
    </citation>
    <scope>NUCLEOTIDE SEQUENCE [LARGE SCALE GENOMIC DNA]</scope>
    <source>
        <strain evidence="4 5">ZXX205</strain>
    </source>
</reference>
<keyword evidence="5" id="KW-1185">Reference proteome</keyword>
<keyword evidence="2" id="KW-0732">Signal</keyword>
<dbReference type="Pfam" id="PF02494">
    <property type="entry name" value="HYR"/>
    <property type="match status" value="1"/>
</dbReference>
<feature type="non-terminal residue" evidence="4">
    <location>
        <position position="303"/>
    </location>
</feature>
<organism evidence="4 5">
    <name type="scientific">Winogradskyella ouciana</name>
    <dbReference type="NCBI Taxonomy" id="2608631"/>
    <lineage>
        <taxon>Bacteria</taxon>
        <taxon>Pseudomonadati</taxon>
        <taxon>Bacteroidota</taxon>
        <taxon>Flavobacteriia</taxon>
        <taxon>Flavobacteriales</taxon>
        <taxon>Flavobacteriaceae</taxon>
        <taxon>Winogradskyella</taxon>
    </lineage>
</organism>
<evidence type="ECO:0000259" key="3">
    <source>
        <dbReference type="Pfam" id="PF02494"/>
    </source>
</evidence>
<evidence type="ECO:0000256" key="2">
    <source>
        <dbReference type="SAM" id="SignalP"/>
    </source>
</evidence>
<dbReference type="Proteomes" id="UP000447545">
    <property type="component" value="Unassembled WGS sequence"/>
</dbReference>
<evidence type="ECO:0000313" key="4">
    <source>
        <dbReference type="EMBL" id="MTE27609.1"/>
    </source>
</evidence>